<protein>
    <recommendedName>
        <fullName evidence="7">AttH domain-containing protein</fullName>
    </recommendedName>
</protein>
<evidence type="ECO:0008006" key="7">
    <source>
        <dbReference type="Google" id="ProtNLM"/>
    </source>
</evidence>
<sequence>MALRLFLLLHSLIALSFGLSIGFGSRSAYLDGPHVPLATANTTAGSPWTWWYFDAVAAPPSVSSLQIVYYSGYAFGPIFPAPWVLTVNGNFKNGTAFSLDAQATSNQVSRSGEDGSDGNWPESGSWISSVKHGTGEYKVEFGSKSAGVYGTLKLKSRTPSHYPCDNSSPPTFAPHARHPNLLGPSLGWANAVPSADAQVTLNFYGYTETWEGTGYHDQNFGTVSIPSLVDTWYWGRGIAGKYTFVYFLYKPKGTDKIYTSGYLADDSGIITNECTAEQTEMNSRANYVAYTSTGSWPANPLEVSATSPLGVQLTFVKGGREWAFSLTGEILVLQGNSFVPYFRWSATASGGEVYSNGSREDYRGTGMFEWLLYGD</sequence>
<dbReference type="InParanoid" id="A0A067MV15"/>
<evidence type="ECO:0000256" key="2">
    <source>
        <dbReference type="SAM" id="SignalP"/>
    </source>
</evidence>
<feature type="domain" description="AsqO/PenF-like C-terminal" evidence="4">
    <location>
        <begin position="228"/>
        <end position="371"/>
    </location>
</feature>
<dbReference type="Proteomes" id="UP000027195">
    <property type="component" value="Unassembled WGS sequence"/>
</dbReference>
<dbReference type="InterPro" id="IPR056402">
    <property type="entry name" value="DA_N"/>
</dbReference>
<accession>A0A067MV15</accession>
<feature type="region of interest" description="Disordered" evidence="1">
    <location>
        <begin position="102"/>
        <end position="122"/>
    </location>
</feature>
<dbReference type="STRING" id="930990.A0A067MV15"/>
<dbReference type="Pfam" id="PF25581">
    <property type="entry name" value="AsqO_C"/>
    <property type="match status" value="1"/>
</dbReference>
<name>A0A067MV15_BOTB1</name>
<dbReference type="SUPFAM" id="SSF159245">
    <property type="entry name" value="AttH-like"/>
    <property type="match status" value="1"/>
</dbReference>
<dbReference type="EMBL" id="KL198032">
    <property type="protein sequence ID" value="KDQ15381.1"/>
    <property type="molecule type" value="Genomic_DNA"/>
</dbReference>
<proteinExistence type="predicted"/>
<feature type="domain" description="Diels-Alderase N-terminal" evidence="3">
    <location>
        <begin position="46"/>
        <end position="220"/>
    </location>
</feature>
<reference evidence="6" key="1">
    <citation type="journal article" date="2014" name="Proc. Natl. Acad. Sci. U.S.A.">
        <title>Extensive sampling of basidiomycete genomes demonstrates inadequacy of the white-rot/brown-rot paradigm for wood decay fungi.</title>
        <authorList>
            <person name="Riley R."/>
            <person name="Salamov A.A."/>
            <person name="Brown D.W."/>
            <person name="Nagy L.G."/>
            <person name="Floudas D."/>
            <person name="Held B.W."/>
            <person name="Levasseur A."/>
            <person name="Lombard V."/>
            <person name="Morin E."/>
            <person name="Otillar R."/>
            <person name="Lindquist E.A."/>
            <person name="Sun H."/>
            <person name="LaButti K.M."/>
            <person name="Schmutz J."/>
            <person name="Jabbour D."/>
            <person name="Luo H."/>
            <person name="Baker S.E."/>
            <person name="Pisabarro A.G."/>
            <person name="Walton J.D."/>
            <person name="Blanchette R.A."/>
            <person name="Henrissat B."/>
            <person name="Martin F."/>
            <person name="Cullen D."/>
            <person name="Hibbett D.S."/>
            <person name="Grigoriev I.V."/>
        </authorList>
    </citation>
    <scope>NUCLEOTIDE SEQUENCE [LARGE SCALE GENOMIC DNA]</scope>
    <source>
        <strain evidence="6">FD-172 SS1</strain>
    </source>
</reference>
<gene>
    <name evidence="5" type="ORF">BOTBODRAFT_31702</name>
</gene>
<evidence type="ECO:0000313" key="6">
    <source>
        <dbReference type="Proteomes" id="UP000027195"/>
    </source>
</evidence>
<feature type="signal peptide" evidence="2">
    <location>
        <begin position="1"/>
        <end position="18"/>
    </location>
</feature>
<evidence type="ECO:0000313" key="5">
    <source>
        <dbReference type="EMBL" id="KDQ15381.1"/>
    </source>
</evidence>
<organism evidence="5 6">
    <name type="scientific">Botryobasidium botryosum (strain FD-172 SS1)</name>
    <dbReference type="NCBI Taxonomy" id="930990"/>
    <lineage>
        <taxon>Eukaryota</taxon>
        <taxon>Fungi</taxon>
        <taxon>Dikarya</taxon>
        <taxon>Basidiomycota</taxon>
        <taxon>Agaricomycotina</taxon>
        <taxon>Agaricomycetes</taxon>
        <taxon>Cantharellales</taxon>
        <taxon>Botryobasidiaceae</taxon>
        <taxon>Botryobasidium</taxon>
    </lineage>
</organism>
<keyword evidence="2" id="KW-0732">Signal</keyword>
<dbReference type="HOGENOM" id="CLU_051719_1_0_1"/>
<evidence type="ECO:0000259" key="3">
    <source>
        <dbReference type="Pfam" id="PF24137"/>
    </source>
</evidence>
<dbReference type="OrthoDB" id="5344254at2759"/>
<dbReference type="Pfam" id="PF24137">
    <property type="entry name" value="DA_N"/>
    <property type="match status" value="1"/>
</dbReference>
<feature type="chain" id="PRO_5001641575" description="AttH domain-containing protein" evidence="2">
    <location>
        <begin position="19"/>
        <end position="375"/>
    </location>
</feature>
<dbReference type="InterPro" id="IPR057722">
    <property type="entry name" value="AsqO/PenF-like_C"/>
</dbReference>
<dbReference type="AlphaFoldDB" id="A0A067MV15"/>
<evidence type="ECO:0000259" key="4">
    <source>
        <dbReference type="Pfam" id="PF25581"/>
    </source>
</evidence>
<evidence type="ECO:0000256" key="1">
    <source>
        <dbReference type="SAM" id="MobiDB-lite"/>
    </source>
</evidence>
<keyword evidence="6" id="KW-1185">Reference proteome</keyword>